<dbReference type="InterPro" id="IPR000210">
    <property type="entry name" value="BTB/POZ_dom"/>
</dbReference>
<feature type="domain" description="BTB" evidence="1">
    <location>
        <begin position="138"/>
        <end position="170"/>
    </location>
</feature>
<proteinExistence type="predicted"/>
<accession>A0A1I8AX88</accession>
<dbReference type="Proteomes" id="UP000095281">
    <property type="component" value="Unplaced"/>
</dbReference>
<reference evidence="3" key="1">
    <citation type="submission" date="2016-11" db="UniProtKB">
        <authorList>
            <consortium name="WormBaseParasite"/>
        </authorList>
    </citation>
    <scope>IDENTIFICATION</scope>
</reference>
<dbReference type="InterPro" id="IPR011333">
    <property type="entry name" value="SKP1/BTB/POZ_sf"/>
</dbReference>
<sequence length="221" mass="25943">MDTIKCKKEWTIKNVMKMAELVENNEKLNLTNLKRYWNDYSYSYAIWLRQIGPNSINTLVNTQYKIYAIRDTVNKEIASSTNILENQEKLGFTKVEVYDLCNSDGSLCLHCDVQADNYNSVDTLQNKYCNMLKWEIFPDCVIKIGQDIIKTHRCILANNSKVFQTMFEQNGMIEAQNGCKSYIRANKDLFLTSEEWEEVESKYPQLAIRFLKSIIFDYKKN</sequence>
<protein>
    <submittedName>
        <fullName evidence="3">BTB domain-containing protein</fullName>
    </submittedName>
</protein>
<evidence type="ECO:0000313" key="3">
    <source>
        <dbReference type="WBParaSite" id="MhA1_Contig1025.frz3.gene16"/>
    </source>
</evidence>
<dbReference type="SUPFAM" id="SSF54695">
    <property type="entry name" value="POZ domain"/>
    <property type="match status" value="1"/>
</dbReference>
<dbReference type="Pfam" id="PF00651">
    <property type="entry name" value="BTB"/>
    <property type="match status" value="1"/>
</dbReference>
<dbReference type="WBParaSite" id="MhA1_Contig1025.frz3.gene16">
    <property type="protein sequence ID" value="MhA1_Contig1025.frz3.gene16"/>
    <property type="gene ID" value="MhA1_Contig1025.frz3.gene16"/>
</dbReference>
<evidence type="ECO:0000313" key="2">
    <source>
        <dbReference type="Proteomes" id="UP000095281"/>
    </source>
</evidence>
<dbReference type="Gene3D" id="3.30.710.10">
    <property type="entry name" value="Potassium Channel Kv1.1, Chain A"/>
    <property type="match status" value="1"/>
</dbReference>
<dbReference type="AlphaFoldDB" id="A0A1I8AX88"/>
<evidence type="ECO:0000259" key="1">
    <source>
        <dbReference type="PROSITE" id="PS50097"/>
    </source>
</evidence>
<name>A0A1I8AX88_MELHA</name>
<organism evidence="2 3">
    <name type="scientific">Meloidogyne hapla</name>
    <name type="common">Root-knot nematode worm</name>
    <dbReference type="NCBI Taxonomy" id="6305"/>
    <lineage>
        <taxon>Eukaryota</taxon>
        <taxon>Metazoa</taxon>
        <taxon>Ecdysozoa</taxon>
        <taxon>Nematoda</taxon>
        <taxon>Chromadorea</taxon>
        <taxon>Rhabditida</taxon>
        <taxon>Tylenchina</taxon>
        <taxon>Tylenchomorpha</taxon>
        <taxon>Tylenchoidea</taxon>
        <taxon>Meloidogynidae</taxon>
        <taxon>Meloidogyninae</taxon>
        <taxon>Meloidogyne</taxon>
    </lineage>
</organism>
<dbReference type="PROSITE" id="PS50097">
    <property type="entry name" value="BTB"/>
    <property type="match status" value="1"/>
</dbReference>
<dbReference type="CDD" id="cd18186">
    <property type="entry name" value="BTB_POZ_ZBTB_KLHL-like"/>
    <property type="match status" value="1"/>
</dbReference>
<keyword evidence="2" id="KW-1185">Reference proteome</keyword>